<dbReference type="InterPro" id="IPR050300">
    <property type="entry name" value="GDXG_lipolytic_enzyme"/>
</dbReference>
<sequence>MRLILLTILIGFNLSVSGQNTVYETLTDVKYYPEQFYTDSIKRSRCVVDVYYPKNGKGFATIIWLHGGGITGGKKEIPEYLKNKGFGVIAVGYRLSPTVKVSEAIEDSAAAIAWILKNISQYGGDRGKVFVSGHSAGGYLGLMAVLDKKYLAKHQIDANEVAELIPFSGQCITHFTVRKEQGIKETQPVIDNLSPLFHVRKDAPPILLITGDREMEMLGRYEENAYFSRMMKIVGHEQTRLLELQGYGHNMAYPAFPLLVKEIKERLNVKK</sequence>
<evidence type="ECO:0000313" key="4">
    <source>
        <dbReference type="Proteomes" id="UP001597118"/>
    </source>
</evidence>
<evidence type="ECO:0000313" key="3">
    <source>
        <dbReference type="EMBL" id="MFD1630659.1"/>
    </source>
</evidence>
<organism evidence="3 4">
    <name type="scientific">Pseudopedobacter beijingensis</name>
    <dbReference type="NCBI Taxonomy" id="1207056"/>
    <lineage>
        <taxon>Bacteria</taxon>
        <taxon>Pseudomonadati</taxon>
        <taxon>Bacteroidota</taxon>
        <taxon>Sphingobacteriia</taxon>
        <taxon>Sphingobacteriales</taxon>
        <taxon>Sphingobacteriaceae</taxon>
        <taxon>Pseudopedobacter</taxon>
    </lineage>
</organism>
<comment type="caution">
    <text evidence="3">The sequence shown here is derived from an EMBL/GenBank/DDBJ whole genome shotgun (WGS) entry which is preliminary data.</text>
</comment>
<dbReference type="Gene3D" id="3.40.50.1820">
    <property type="entry name" value="alpha/beta hydrolase"/>
    <property type="match status" value="1"/>
</dbReference>
<dbReference type="InterPro" id="IPR029058">
    <property type="entry name" value="AB_hydrolase_fold"/>
</dbReference>
<dbReference type="SUPFAM" id="SSF53474">
    <property type="entry name" value="alpha/beta-Hydrolases"/>
    <property type="match status" value="1"/>
</dbReference>
<name>A0ABW4IE86_9SPHI</name>
<gene>
    <name evidence="3" type="ORF">ACFSAH_12270</name>
</gene>
<evidence type="ECO:0000259" key="2">
    <source>
        <dbReference type="Pfam" id="PF20434"/>
    </source>
</evidence>
<protein>
    <submittedName>
        <fullName evidence="3">Alpha/beta hydrolase</fullName>
    </submittedName>
</protein>
<keyword evidence="1 3" id="KW-0378">Hydrolase</keyword>
<dbReference type="InterPro" id="IPR049492">
    <property type="entry name" value="BD-FAE-like_dom"/>
</dbReference>
<keyword evidence="4" id="KW-1185">Reference proteome</keyword>
<reference evidence="4" key="1">
    <citation type="journal article" date="2019" name="Int. J. Syst. Evol. Microbiol.">
        <title>The Global Catalogue of Microorganisms (GCM) 10K type strain sequencing project: providing services to taxonomists for standard genome sequencing and annotation.</title>
        <authorList>
            <consortium name="The Broad Institute Genomics Platform"/>
            <consortium name="The Broad Institute Genome Sequencing Center for Infectious Disease"/>
            <person name="Wu L."/>
            <person name="Ma J."/>
        </authorList>
    </citation>
    <scope>NUCLEOTIDE SEQUENCE [LARGE SCALE GENOMIC DNA]</scope>
    <source>
        <strain evidence="4">CCUG 53762</strain>
    </source>
</reference>
<evidence type="ECO:0000256" key="1">
    <source>
        <dbReference type="ARBA" id="ARBA00022801"/>
    </source>
</evidence>
<proteinExistence type="predicted"/>
<dbReference type="RefSeq" id="WP_379663037.1">
    <property type="nucleotide sequence ID" value="NZ_JBHUDG010000019.1"/>
</dbReference>
<dbReference type="PANTHER" id="PTHR48081">
    <property type="entry name" value="AB HYDROLASE SUPERFAMILY PROTEIN C4A8.06C"/>
    <property type="match status" value="1"/>
</dbReference>
<dbReference type="PANTHER" id="PTHR48081:SF9">
    <property type="entry name" value="CARBOXYLESTERASE"/>
    <property type="match status" value="1"/>
</dbReference>
<dbReference type="Pfam" id="PF20434">
    <property type="entry name" value="BD-FAE"/>
    <property type="match status" value="1"/>
</dbReference>
<feature type="domain" description="BD-FAE-like" evidence="2">
    <location>
        <begin position="49"/>
        <end position="213"/>
    </location>
</feature>
<dbReference type="EMBL" id="JBHUDG010000019">
    <property type="protein sequence ID" value="MFD1630659.1"/>
    <property type="molecule type" value="Genomic_DNA"/>
</dbReference>
<dbReference type="GO" id="GO:0016787">
    <property type="term" value="F:hydrolase activity"/>
    <property type="evidence" value="ECO:0007669"/>
    <property type="project" value="UniProtKB-KW"/>
</dbReference>
<accession>A0ABW4IE86</accession>
<dbReference type="Proteomes" id="UP001597118">
    <property type="component" value="Unassembled WGS sequence"/>
</dbReference>